<proteinExistence type="predicted"/>
<dbReference type="Pfam" id="PF07589">
    <property type="entry name" value="PEP-CTERM"/>
    <property type="match status" value="1"/>
</dbReference>
<dbReference type="EMBL" id="AP026866">
    <property type="protein sequence ID" value="BDS05475.1"/>
    <property type="molecule type" value="Genomic_DNA"/>
</dbReference>
<accession>A0AAT9FHP1</accession>
<protein>
    <recommendedName>
        <fullName evidence="1">Ice-binding protein C-terminal domain-containing protein</fullName>
    </recommendedName>
</protein>
<sequence>MLKTTGSTTETGKNNYQFGAFVFLRHGALQLLGSTRNALKITAFRYKQTTNHKLQTIMKSALSIIPLAFLAVSANAATLSLNFVNNSGGTSEYTGAGVLDTTSRTWSTLTGGTSAANGGATTSNTFGGVTVTVNDYGDFNSQPSPDINLFDGYVFSGNTNNGAETITISGLAAGNYDFAVYAAWGFATNTQNYSVTDANGTSGIKSATGSNKTTFEENNNYVVFRNVTVDGTGSFDLNLDGGATGTTGWFVSGLELQAVPEPSSAALLGLAGLGFLVRRRR</sequence>
<dbReference type="KEGG" id="osu:NT6N_05150"/>
<dbReference type="AlphaFoldDB" id="A0AAT9FHP1"/>
<organism evidence="2">
    <name type="scientific">Oceaniferula spumae</name>
    <dbReference type="NCBI Taxonomy" id="2979115"/>
    <lineage>
        <taxon>Bacteria</taxon>
        <taxon>Pseudomonadati</taxon>
        <taxon>Verrucomicrobiota</taxon>
        <taxon>Verrucomicrobiia</taxon>
        <taxon>Verrucomicrobiales</taxon>
        <taxon>Verrucomicrobiaceae</taxon>
        <taxon>Oceaniferula</taxon>
    </lineage>
</organism>
<name>A0AAT9FHP1_9BACT</name>
<gene>
    <name evidence="2" type="ORF">NT6N_05150</name>
</gene>
<feature type="domain" description="Ice-binding protein C-terminal" evidence="1">
    <location>
        <begin position="258"/>
        <end position="280"/>
    </location>
</feature>
<dbReference type="InterPro" id="IPR013424">
    <property type="entry name" value="Ice-binding_C"/>
</dbReference>
<dbReference type="NCBIfam" id="TIGR02595">
    <property type="entry name" value="PEP_CTERM"/>
    <property type="match status" value="1"/>
</dbReference>
<evidence type="ECO:0000259" key="1">
    <source>
        <dbReference type="Pfam" id="PF07589"/>
    </source>
</evidence>
<evidence type="ECO:0000313" key="2">
    <source>
        <dbReference type="EMBL" id="BDS05475.1"/>
    </source>
</evidence>
<reference evidence="2" key="1">
    <citation type="submission" date="2024-07" db="EMBL/GenBank/DDBJ databases">
        <title>Complete genome sequence of Verrucomicrobiaceae bacterium NT6N.</title>
        <authorList>
            <person name="Huang C."/>
            <person name="Takami H."/>
            <person name="Hamasaki K."/>
        </authorList>
    </citation>
    <scope>NUCLEOTIDE SEQUENCE</scope>
    <source>
        <strain evidence="2">NT6N</strain>
    </source>
</reference>